<gene>
    <name evidence="1" type="ORF">Patl1_19385</name>
</gene>
<protein>
    <submittedName>
        <fullName evidence="1">Uncharacterized protein</fullName>
    </submittedName>
</protein>
<organism evidence="1 2">
    <name type="scientific">Pistacia atlantica</name>
    <dbReference type="NCBI Taxonomy" id="434234"/>
    <lineage>
        <taxon>Eukaryota</taxon>
        <taxon>Viridiplantae</taxon>
        <taxon>Streptophyta</taxon>
        <taxon>Embryophyta</taxon>
        <taxon>Tracheophyta</taxon>
        <taxon>Spermatophyta</taxon>
        <taxon>Magnoliopsida</taxon>
        <taxon>eudicotyledons</taxon>
        <taxon>Gunneridae</taxon>
        <taxon>Pentapetalae</taxon>
        <taxon>rosids</taxon>
        <taxon>malvids</taxon>
        <taxon>Sapindales</taxon>
        <taxon>Anacardiaceae</taxon>
        <taxon>Pistacia</taxon>
    </lineage>
</organism>
<sequence>MQDSFERRSACLENLINRPEASPTEYSKANKELRKIRGSMKLINELRTKQKVNCCNTLKSFIHLGKCDMPTKV</sequence>
<dbReference type="EMBL" id="CM047898">
    <property type="protein sequence ID" value="KAJ0105433.1"/>
    <property type="molecule type" value="Genomic_DNA"/>
</dbReference>
<dbReference type="Proteomes" id="UP001164250">
    <property type="component" value="Chromosome 2"/>
</dbReference>
<proteinExistence type="predicted"/>
<evidence type="ECO:0000313" key="1">
    <source>
        <dbReference type="EMBL" id="KAJ0105433.1"/>
    </source>
</evidence>
<evidence type="ECO:0000313" key="2">
    <source>
        <dbReference type="Proteomes" id="UP001164250"/>
    </source>
</evidence>
<accession>A0ACC1C0G0</accession>
<reference evidence="2" key="1">
    <citation type="journal article" date="2023" name="G3 (Bethesda)">
        <title>Genome assembly and association tests identify interacting loci associated with vigor, precocity, and sex in interspecific pistachio rootstocks.</title>
        <authorList>
            <person name="Palmer W."/>
            <person name="Jacygrad E."/>
            <person name="Sagayaradj S."/>
            <person name="Cavanaugh K."/>
            <person name="Han R."/>
            <person name="Bertier L."/>
            <person name="Beede B."/>
            <person name="Kafkas S."/>
            <person name="Golino D."/>
            <person name="Preece J."/>
            <person name="Michelmore R."/>
        </authorList>
    </citation>
    <scope>NUCLEOTIDE SEQUENCE [LARGE SCALE GENOMIC DNA]</scope>
</reference>
<keyword evidence="2" id="KW-1185">Reference proteome</keyword>
<comment type="caution">
    <text evidence="1">The sequence shown here is derived from an EMBL/GenBank/DDBJ whole genome shotgun (WGS) entry which is preliminary data.</text>
</comment>
<name>A0ACC1C0G0_9ROSI</name>